<keyword evidence="1" id="KW-0472">Membrane</keyword>
<feature type="transmembrane region" description="Helical" evidence="1">
    <location>
        <begin position="18"/>
        <end position="37"/>
    </location>
</feature>
<comment type="caution">
    <text evidence="2">The sequence shown here is derived from an EMBL/GenBank/DDBJ whole genome shotgun (WGS) entry which is preliminary data.</text>
</comment>
<name>A0A417Z6Z5_9MICO</name>
<evidence type="ECO:0000313" key="3">
    <source>
        <dbReference type="Proteomes" id="UP000285376"/>
    </source>
</evidence>
<reference evidence="2 3" key="1">
    <citation type="submission" date="2018-08" db="EMBL/GenBank/DDBJ databases">
        <title>Whole genome sequence analysis of Dermacoccus abyssi bacteria isolated from Deep Mariana trench Micromonospora spp reveals genes involved in the environmental adaptation and production of secondary metabolites.</title>
        <authorList>
            <person name="Abdel-Mageed W.M."/>
            <person name="Lehri B."/>
            <person name="Nouioui I."/>
            <person name="Goodfellow I."/>
            <person name="Jaspars M."/>
            <person name="Karlyshev A."/>
        </authorList>
    </citation>
    <scope>NUCLEOTIDE SEQUENCE [LARGE SCALE GENOMIC DNA]</scope>
    <source>
        <strain evidence="2 3">MT1.1</strain>
    </source>
</reference>
<proteinExistence type="predicted"/>
<dbReference type="EMBL" id="QWLM01000005">
    <property type="protein sequence ID" value="RHW46379.1"/>
    <property type="molecule type" value="Genomic_DNA"/>
</dbReference>
<sequence length="59" mass="6686">MAQRWHELFPGAHAVGEVVRNLAYALLGAVIFERIIVEMPARRRRKSFTRGFASALKSC</sequence>
<accession>A0A417Z6Z5</accession>
<dbReference type="Proteomes" id="UP000285376">
    <property type="component" value="Unassembled WGS sequence"/>
</dbReference>
<evidence type="ECO:0000256" key="1">
    <source>
        <dbReference type="SAM" id="Phobius"/>
    </source>
</evidence>
<gene>
    <name evidence="2" type="ORF">D1832_06005</name>
</gene>
<keyword evidence="1" id="KW-0812">Transmembrane</keyword>
<evidence type="ECO:0000313" key="2">
    <source>
        <dbReference type="EMBL" id="RHW46379.1"/>
    </source>
</evidence>
<dbReference type="AlphaFoldDB" id="A0A417Z6Z5"/>
<organism evidence="2 3">
    <name type="scientific">Dermacoccus abyssi</name>
    <dbReference type="NCBI Taxonomy" id="322596"/>
    <lineage>
        <taxon>Bacteria</taxon>
        <taxon>Bacillati</taxon>
        <taxon>Actinomycetota</taxon>
        <taxon>Actinomycetes</taxon>
        <taxon>Micrococcales</taxon>
        <taxon>Dermacoccaceae</taxon>
        <taxon>Dermacoccus</taxon>
    </lineage>
</organism>
<protein>
    <submittedName>
        <fullName evidence="2">Uncharacterized protein</fullName>
    </submittedName>
</protein>
<keyword evidence="1" id="KW-1133">Transmembrane helix</keyword>